<dbReference type="EMBL" id="MBFS01000108">
    <property type="protein sequence ID" value="PVV04566.1"/>
    <property type="molecule type" value="Genomic_DNA"/>
</dbReference>
<feature type="region of interest" description="Disordered" evidence="2">
    <location>
        <begin position="1"/>
        <end position="152"/>
    </location>
</feature>
<accession>A0A2T9ZIX9</accession>
<dbReference type="OrthoDB" id="2113965at2759"/>
<feature type="compositionally biased region" description="Low complexity" evidence="2">
    <location>
        <begin position="79"/>
        <end position="88"/>
    </location>
</feature>
<feature type="compositionally biased region" description="Polar residues" evidence="2">
    <location>
        <begin position="55"/>
        <end position="65"/>
    </location>
</feature>
<dbReference type="GO" id="GO:0000398">
    <property type="term" value="P:mRNA splicing, via spliceosome"/>
    <property type="evidence" value="ECO:0007669"/>
    <property type="project" value="TreeGrafter"/>
</dbReference>
<evidence type="ECO:0000256" key="1">
    <source>
        <dbReference type="ARBA" id="ARBA00006795"/>
    </source>
</evidence>
<evidence type="ECO:0000256" key="2">
    <source>
        <dbReference type="SAM" id="MobiDB-lite"/>
    </source>
</evidence>
<feature type="domain" description="Cwf19-like protein C-terminal" evidence="3">
    <location>
        <begin position="376"/>
        <end position="485"/>
    </location>
</feature>
<dbReference type="GO" id="GO:0071014">
    <property type="term" value="C:post-mRNA release spliceosomal complex"/>
    <property type="evidence" value="ECO:0007669"/>
    <property type="project" value="TreeGrafter"/>
</dbReference>
<dbReference type="PANTHER" id="PTHR12072">
    <property type="entry name" value="CWF19, CELL CYCLE CONTROL PROTEIN"/>
    <property type="match status" value="1"/>
</dbReference>
<evidence type="ECO:0000259" key="4">
    <source>
        <dbReference type="Pfam" id="PF04677"/>
    </source>
</evidence>
<protein>
    <recommendedName>
        <fullName evidence="7">Cwf19-like C-terminal domain-containing protein</fullName>
    </recommendedName>
</protein>
<dbReference type="InterPro" id="IPR040194">
    <property type="entry name" value="Cwf19-like"/>
</dbReference>
<dbReference type="InterPro" id="IPR006768">
    <property type="entry name" value="Cwf19-like_C_dom-1"/>
</dbReference>
<evidence type="ECO:0000313" key="6">
    <source>
        <dbReference type="Proteomes" id="UP000245609"/>
    </source>
</evidence>
<dbReference type="Proteomes" id="UP000245609">
    <property type="component" value="Unassembled WGS sequence"/>
</dbReference>
<evidence type="ECO:0000259" key="3">
    <source>
        <dbReference type="Pfam" id="PF04676"/>
    </source>
</evidence>
<feature type="compositionally biased region" description="Polar residues" evidence="2">
    <location>
        <begin position="93"/>
        <end position="111"/>
    </location>
</feature>
<feature type="compositionally biased region" description="Basic residues" evidence="2">
    <location>
        <begin position="11"/>
        <end position="20"/>
    </location>
</feature>
<feature type="compositionally biased region" description="Low complexity" evidence="2">
    <location>
        <begin position="1"/>
        <end position="10"/>
    </location>
</feature>
<feature type="compositionally biased region" description="Basic and acidic residues" evidence="2">
    <location>
        <begin position="41"/>
        <end position="53"/>
    </location>
</feature>
<feature type="compositionally biased region" description="Polar residues" evidence="2">
    <location>
        <begin position="119"/>
        <end position="137"/>
    </location>
</feature>
<reference evidence="5 6" key="1">
    <citation type="journal article" date="2018" name="MBio">
        <title>Comparative Genomics Reveals the Core Gene Toolbox for the Fungus-Insect Symbiosis.</title>
        <authorList>
            <person name="Wang Y."/>
            <person name="Stata M."/>
            <person name="Wang W."/>
            <person name="Stajich J.E."/>
            <person name="White M.M."/>
            <person name="Moncalvo J.M."/>
        </authorList>
    </citation>
    <scope>NUCLEOTIDE SEQUENCE [LARGE SCALE GENOMIC DNA]</scope>
    <source>
        <strain evidence="5 6">SC-DP-2</strain>
    </source>
</reference>
<gene>
    <name evidence="5" type="ORF">BB560_000933</name>
</gene>
<organism evidence="5 6">
    <name type="scientific">Smittium megazygosporum</name>
    <dbReference type="NCBI Taxonomy" id="133381"/>
    <lineage>
        <taxon>Eukaryota</taxon>
        <taxon>Fungi</taxon>
        <taxon>Fungi incertae sedis</taxon>
        <taxon>Zoopagomycota</taxon>
        <taxon>Kickxellomycotina</taxon>
        <taxon>Harpellomycetes</taxon>
        <taxon>Harpellales</taxon>
        <taxon>Legeriomycetaceae</taxon>
        <taxon>Smittium</taxon>
    </lineage>
</organism>
<evidence type="ECO:0008006" key="7">
    <source>
        <dbReference type="Google" id="ProtNLM"/>
    </source>
</evidence>
<comment type="caution">
    <text evidence="5">The sequence shown here is derived from an EMBL/GenBank/DDBJ whole genome shotgun (WGS) entry which is preliminary data.</text>
</comment>
<evidence type="ECO:0000313" key="5">
    <source>
        <dbReference type="EMBL" id="PVV04566.1"/>
    </source>
</evidence>
<dbReference type="Pfam" id="PF04676">
    <property type="entry name" value="CwfJ_C_2"/>
    <property type="match status" value="1"/>
</dbReference>
<keyword evidence="6" id="KW-1185">Reference proteome</keyword>
<dbReference type="InterPro" id="IPR006767">
    <property type="entry name" value="Cwf19-like_C_dom-2"/>
</dbReference>
<sequence length="490" mass="55658">MDHSNSSSSSRKSHHHSSHRSRTDNPKRSLDDSAYTGRRSINRDQKQEKKPKYSDYTNSASASNDGSKDDLNRLKAKALKSQLLLSSDSESDPNYTETTAQKSEKYSSPTKSLKEDTTTRTNNEKSPSQETKPTLSSDSKEKPKDNYPNISNKNMALSEKFGAEDEQLNAEFLKKVMKYKEGFDTSTLENLDDLYDNAEYLASSSISKSKVDPKQGLLESYQKSEQASTKCIFCFNEIKDSHDEHSIKSSGVMAPKVPVLAIGYYTYLSLPLTEPLTDGQCSINTIEHSPSGSSLVLDQDVWDEIRNFQKSLMMMFHEKGYGTIFMETNIPSYSKTGSTSFNRHISIDCIPIPYKDSLFQSAPIYFKQAILSSDEEWSTHKKLYDTRIQKHESNGLFKRGGFKNSMSPKVPYFHVWFDLDGGYGHVIENSRFFPPYFGFEVVSGILNLPPSLFLKPKKVLFNQSQKSKAIKDFVTEFNWDKFDWTSGIEH</sequence>
<name>A0A2T9ZIX9_9FUNG</name>
<dbReference type="AlphaFoldDB" id="A0A2T9ZIX9"/>
<feature type="domain" description="Cwf19-like C-terminal" evidence="4">
    <location>
        <begin position="222"/>
        <end position="367"/>
    </location>
</feature>
<proteinExistence type="inferred from homology"/>
<comment type="similarity">
    <text evidence="1">Belongs to the CWF19 family.</text>
</comment>
<feature type="compositionally biased region" description="Basic and acidic residues" evidence="2">
    <location>
        <begin position="21"/>
        <end position="31"/>
    </location>
</feature>
<dbReference type="PANTHER" id="PTHR12072:SF5">
    <property type="entry name" value="CWF19-LIKE PROTEIN 2"/>
    <property type="match status" value="1"/>
</dbReference>
<dbReference type="Pfam" id="PF04677">
    <property type="entry name" value="CwfJ_C_1"/>
    <property type="match status" value="1"/>
</dbReference>
<dbReference type="STRING" id="133381.A0A2T9ZIX9"/>